<proteinExistence type="predicted"/>
<feature type="region of interest" description="Disordered" evidence="1">
    <location>
        <begin position="62"/>
        <end position="108"/>
    </location>
</feature>
<dbReference type="AlphaFoldDB" id="A0AAP3E7Y3"/>
<dbReference type="RefSeq" id="WP_342809044.1">
    <property type="nucleotide sequence ID" value="NZ_JAOPJZ010000009.1"/>
</dbReference>
<evidence type="ECO:0000313" key="3">
    <source>
        <dbReference type="Proteomes" id="UP001321047"/>
    </source>
</evidence>
<accession>A0AAP3E7Y3</accession>
<evidence type="ECO:0000313" key="2">
    <source>
        <dbReference type="EMBL" id="MCU4752709.1"/>
    </source>
</evidence>
<reference evidence="2 3" key="1">
    <citation type="submission" date="2022-09" db="EMBL/GenBank/DDBJ databases">
        <title>Enrichment on poylsaccharides allowed isolation of novel metabolic and taxonomic groups of Haloarchaea.</title>
        <authorList>
            <person name="Sorokin D.Y."/>
            <person name="Elcheninov A.G."/>
            <person name="Khizhniak T.V."/>
            <person name="Kolganova T.V."/>
            <person name="Kublanov I.V."/>
        </authorList>
    </citation>
    <scope>NUCLEOTIDE SEQUENCE [LARGE SCALE GENOMIC DNA]</scope>
    <source>
        <strain evidence="2 3">AArc-curdl1</strain>
    </source>
</reference>
<dbReference type="EMBL" id="JAOPJZ010000009">
    <property type="protein sequence ID" value="MCU4752709.1"/>
    <property type="molecule type" value="Genomic_DNA"/>
</dbReference>
<sequence length="108" mass="11646">MMKMENNGVENESQFSIDQSTVKSNGGPGGSADDDDTPWNVNDGTRDLELVTIELIEDDTTIDTETEYLTGESGSGTTKVKPGGNNPDTMRLTIGTEQGNETTEERDV</sequence>
<name>A0AAP3E7Y3_9EURY</name>
<evidence type="ECO:0000256" key="1">
    <source>
        <dbReference type="SAM" id="MobiDB-lite"/>
    </source>
</evidence>
<organism evidence="2 3">
    <name type="scientific">Natronosalvus hydrolyticus</name>
    <dbReference type="NCBI Taxonomy" id="2979988"/>
    <lineage>
        <taxon>Archaea</taxon>
        <taxon>Methanobacteriati</taxon>
        <taxon>Methanobacteriota</taxon>
        <taxon>Stenosarchaea group</taxon>
        <taxon>Halobacteria</taxon>
        <taxon>Halobacteriales</taxon>
        <taxon>Natrialbaceae</taxon>
        <taxon>Natronosalvus</taxon>
    </lineage>
</organism>
<keyword evidence="3" id="KW-1185">Reference proteome</keyword>
<comment type="caution">
    <text evidence="2">The sequence shown here is derived from an EMBL/GenBank/DDBJ whole genome shotgun (WGS) entry which is preliminary data.</text>
</comment>
<protein>
    <submittedName>
        <fullName evidence="2">Uncharacterized protein</fullName>
    </submittedName>
</protein>
<dbReference type="Proteomes" id="UP001321047">
    <property type="component" value="Unassembled WGS sequence"/>
</dbReference>
<gene>
    <name evidence="2" type="ORF">OB919_12105</name>
</gene>
<feature type="region of interest" description="Disordered" evidence="1">
    <location>
        <begin position="1"/>
        <end position="45"/>
    </location>
</feature>
<feature type="compositionally biased region" description="Polar residues" evidence="1">
    <location>
        <begin position="8"/>
        <end position="24"/>
    </location>
</feature>